<evidence type="ECO:0000256" key="8">
    <source>
        <dbReference type="ARBA" id="ARBA00022729"/>
    </source>
</evidence>
<feature type="domain" description="Peptidase S53" evidence="17">
    <location>
        <begin position="204"/>
        <end position="586"/>
    </location>
</feature>
<keyword evidence="13" id="KW-0865">Zymogen</keyword>
<evidence type="ECO:0000256" key="9">
    <source>
        <dbReference type="ARBA" id="ARBA00022801"/>
    </source>
</evidence>
<dbReference type="GO" id="GO:0004252">
    <property type="term" value="F:serine-type endopeptidase activity"/>
    <property type="evidence" value="ECO:0007669"/>
    <property type="project" value="UniProtKB-UniRule"/>
</dbReference>
<dbReference type="AlphaFoldDB" id="W2RQR7"/>
<feature type="active site" description="Charge relay system" evidence="15">
    <location>
        <position position="277"/>
    </location>
</feature>
<dbReference type="Proteomes" id="UP000030752">
    <property type="component" value="Unassembled WGS sequence"/>
</dbReference>
<dbReference type="InterPro" id="IPR015366">
    <property type="entry name" value="S53_propep"/>
</dbReference>
<keyword evidence="19" id="KW-1185">Reference proteome</keyword>
<evidence type="ECO:0000256" key="7">
    <source>
        <dbReference type="ARBA" id="ARBA00022723"/>
    </source>
</evidence>
<evidence type="ECO:0000256" key="4">
    <source>
        <dbReference type="ARBA" id="ARBA00012462"/>
    </source>
</evidence>
<evidence type="ECO:0000256" key="13">
    <source>
        <dbReference type="ARBA" id="ARBA00023145"/>
    </source>
</evidence>
<evidence type="ECO:0000256" key="2">
    <source>
        <dbReference type="ARBA" id="ARBA00002451"/>
    </source>
</evidence>
<evidence type="ECO:0000256" key="16">
    <source>
        <dbReference type="SAM" id="SignalP"/>
    </source>
</evidence>
<accession>W2RQR7</accession>
<dbReference type="GO" id="GO:0046872">
    <property type="term" value="F:metal ion binding"/>
    <property type="evidence" value="ECO:0007669"/>
    <property type="project" value="UniProtKB-UniRule"/>
</dbReference>
<feature type="chain" id="PRO_5004823786" description="tripeptidyl-peptidase II" evidence="16">
    <location>
        <begin position="17"/>
        <end position="586"/>
    </location>
</feature>
<gene>
    <name evidence="18" type="ORF">HMPREF1541_07682</name>
</gene>
<keyword evidence="12" id="KW-0843">Virulence</keyword>
<evidence type="ECO:0000256" key="14">
    <source>
        <dbReference type="ARBA" id="ARBA00023180"/>
    </source>
</evidence>
<feature type="active site" description="Charge relay system" evidence="15">
    <location>
        <position position="281"/>
    </location>
</feature>
<sequence length="586" mass="63693">MLVPFFGLLVAVVAVAREVEHPQGWSLTVSASPEERLRFHLALASPNVAEFEQAALDIATPGNPSYGQYLTHKSLDHLLHPNKAVLLEVFQWLRSVGIDEGQVTRRSNTLVFTAAVRQATSLLNTTFNHYVDSTGQDVIRTTHYSVPKPLDGHIEMIQPTTRFPRTRPLASLILPHKSSFRGADVKPSRPDPALTFDPILCNTTITPGCLRGLYRLENSTIPEDSIYTLGIAGFLNQYARYEDWQSFARVYAPWARGTNFSAVGANPQDDDENDNQEASLDIQYTMSLAPGVRTVFYSTPGLGPLIPDHDQPDTELNSNEPFLDHLHYMASLADNELPRVISYSYGENEQSVPRDYAIQVCRLFAQLGSRGVSIIAASGDGGPGDSCLANDGRNTIKFLPMFPASCPWVTAVGGTYQVEPEISAYFSGGGFSEVFYGLDYQKSAVEQYLNATGSRFHKLYQPKGRAYPDVAAQSWSFWVTSKGNDNMLSGTSAAAPIWAAIVGNLNSIRSSQGKASLGFLNPWLYSLEQGLTDIVDGGSAGCFGTSIGGNESRGVVSDAGWVAAEGWDAVTGLGTPIFDELVAAMP</sequence>
<dbReference type="InterPro" id="IPR036852">
    <property type="entry name" value="Peptidase_S8/S53_dom_sf"/>
</dbReference>
<organism evidence="18 19">
    <name type="scientific">Cyphellophora europaea (strain CBS 101466)</name>
    <name type="common">Phialophora europaea</name>
    <dbReference type="NCBI Taxonomy" id="1220924"/>
    <lineage>
        <taxon>Eukaryota</taxon>
        <taxon>Fungi</taxon>
        <taxon>Dikarya</taxon>
        <taxon>Ascomycota</taxon>
        <taxon>Pezizomycotina</taxon>
        <taxon>Eurotiomycetes</taxon>
        <taxon>Chaetothyriomycetidae</taxon>
        <taxon>Chaetothyriales</taxon>
        <taxon>Cyphellophoraceae</taxon>
        <taxon>Cyphellophora</taxon>
    </lineage>
</organism>
<dbReference type="InParanoid" id="W2RQR7"/>
<dbReference type="GO" id="GO:0008240">
    <property type="term" value="F:tripeptidyl-peptidase activity"/>
    <property type="evidence" value="ECO:0007669"/>
    <property type="project" value="UniProtKB-EC"/>
</dbReference>
<dbReference type="SUPFAM" id="SSF52743">
    <property type="entry name" value="Subtilisin-like"/>
    <property type="match status" value="1"/>
</dbReference>
<dbReference type="SMART" id="SM00944">
    <property type="entry name" value="Pro-kuma_activ"/>
    <property type="match status" value="1"/>
</dbReference>
<feature type="signal peptide" evidence="16">
    <location>
        <begin position="1"/>
        <end position="16"/>
    </location>
</feature>
<evidence type="ECO:0000313" key="19">
    <source>
        <dbReference type="Proteomes" id="UP000030752"/>
    </source>
</evidence>
<dbReference type="CDD" id="cd11377">
    <property type="entry name" value="Pro-peptidase_S53"/>
    <property type="match status" value="1"/>
</dbReference>
<evidence type="ECO:0000256" key="5">
    <source>
        <dbReference type="ARBA" id="ARBA00022525"/>
    </source>
</evidence>
<comment type="catalytic activity">
    <reaction evidence="1">
        <text>Release of an N-terminal tripeptide from a polypeptide.</text>
        <dbReference type="EC" id="3.4.14.10"/>
    </reaction>
</comment>
<dbReference type="PROSITE" id="PS00138">
    <property type="entry name" value="SUBTILASE_SER"/>
    <property type="match status" value="1"/>
</dbReference>
<keyword evidence="10 15" id="KW-0720">Serine protease</keyword>
<keyword evidence="14" id="KW-0325">Glycoprotein</keyword>
<dbReference type="GeneID" id="19975021"/>
<dbReference type="EMBL" id="KB822723">
    <property type="protein sequence ID" value="ETN38058.1"/>
    <property type="molecule type" value="Genomic_DNA"/>
</dbReference>
<dbReference type="Pfam" id="PF00082">
    <property type="entry name" value="Peptidase_S8"/>
    <property type="match status" value="1"/>
</dbReference>
<evidence type="ECO:0000256" key="12">
    <source>
        <dbReference type="ARBA" id="ARBA00023026"/>
    </source>
</evidence>
<dbReference type="PROSITE" id="PS51695">
    <property type="entry name" value="SEDOLISIN"/>
    <property type="match status" value="1"/>
</dbReference>
<dbReference type="GO" id="GO:0005576">
    <property type="term" value="C:extracellular region"/>
    <property type="evidence" value="ECO:0007669"/>
    <property type="project" value="UniProtKB-SubCell"/>
</dbReference>
<dbReference type="InterPro" id="IPR030400">
    <property type="entry name" value="Sedolisin_dom"/>
</dbReference>
<dbReference type="Pfam" id="PF09286">
    <property type="entry name" value="Pro-kuma_activ"/>
    <property type="match status" value="1"/>
</dbReference>
<dbReference type="OrthoDB" id="409122at2759"/>
<dbReference type="CDD" id="cd04056">
    <property type="entry name" value="Peptidases_S53"/>
    <property type="match status" value="1"/>
</dbReference>
<feature type="binding site" evidence="15">
    <location>
        <position position="566"/>
    </location>
    <ligand>
        <name>Ca(2+)</name>
        <dbReference type="ChEBI" id="CHEBI:29108"/>
    </ligand>
</feature>
<proteinExistence type="predicted"/>
<evidence type="ECO:0000259" key="17">
    <source>
        <dbReference type="PROSITE" id="PS51695"/>
    </source>
</evidence>
<dbReference type="FunFam" id="3.40.50.200:FF:000015">
    <property type="entry name" value="Tripeptidyl peptidase A"/>
    <property type="match status" value="1"/>
</dbReference>
<dbReference type="eggNOG" id="ENOG502QR6D">
    <property type="taxonomic scope" value="Eukaryota"/>
</dbReference>
<keyword evidence="8 16" id="KW-0732">Signal</keyword>
<keyword evidence="7 15" id="KW-0479">Metal-binding</keyword>
<dbReference type="GO" id="GO:0006508">
    <property type="term" value="P:proteolysis"/>
    <property type="evidence" value="ECO:0007669"/>
    <property type="project" value="UniProtKB-KW"/>
</dbReference>
<dbReference type="PANTHER" id="PTHR14218">
    <property type="entry name" value="PROTEASE S8 TRIPEPTIDYL PEPTIDASE I CLN2"/>
    <property type="match status" value="1"/>
</dbReference>
<comment type="subcellular location">
    <subcellularLocation>
        <location evidence="3">Secreted</location>
        <location evidence="3">Extracellular space</location>
    </subcellularLocation>
</comment>
<dbReference type="HOGENOM" id="CLU_013783_3_0_1"/>
<dbReference type="InterPro" id="IPR050819">
    <property type="entry name" value="Tripeptidyl-peptidase_I"/>
</dbReference>
<keyword evidence="9 15" id="KW-0378">Hydrolase</keyword>
<reference evidence="18 19" key="1">
    <citation type="submission" date="2013-03" db="EMBL/GenBank/DDBJ databases">
        <title>The Genome Sequence of Phialophora europaea CBS 101466.</title>
        <authorList>
            <consortium name="The Broad Institute Genomics Platform"/>
            <person name="Cuomo C."/>
            <person name="de Hoog S."/>
            <person name="Gorbushina A."/>
            <person name="Walker B."/>
            <person name="Young S.K."/>
            <person name="Zeng Q."/>
            <person name="Gargeya S."/>
            <person name="Fitzgerald M."/>
            <person name="Haas B."/>
            <person name="Abouelleil A."/>
            <person name="Allen A.W."/>
            <person name="Alvarado L."/>
            <person name="Arachchi H.M."/>
            <person name="Berlin A.M."/>
            <person name="Chapman S.B."/>
            <person name="Gainer-Dewar J."/>
            <person name="Goldberg J."/>
            <person name="Griggs A."/>
            <person name="Gujja S."/>
            <person name="Hansen M."/>
            <person name="Howarth C."/>
            <person name="Imamovic A."/>
            <person name="Ireland A."/>
            <person name="Larimer J."/>
            <person name="McCowan C."/>
            <person name="Murphy C."/>
            <person name="Pearson M."/>
            <person name="Poon T.W."/>
            <person name="Priest M."/>
            <person name="Roberts A."/>
            <person name="Saif S."/>
            <person name="Shea T."/>
            <person name="Sisk P."/>
            <person name="Sykes S."/>
            <person name="Wortman J."/>
            <person name="Nusbaum C."/>
            <person name="Birren B."/>
        </authorList>
    </citation>
    <scope>NUCLEOTIDE SEQUENCE [LARGE SCALE GENOMIC DNA]</scope>
    <source>
        <strain evidence="18 19">CBS 101466</strain>
    </source>
</reference>
<feature type="binding site" evidence="15">
    <location>
        <position position="533"/>
    </location>
    <ligand>
        <name>Ca(2+)</name>
        <dbReference type="ChEBI" id="CHEBI:29108"/>
    </ligand>
</feature>
<dbReference type="VEuPathDB" id="FungiDB:HMPREF1541_07682"/>
<dbReference type="InterPro" id="IPR000209">
    <property type="entry name" value="Peptidase_S8/S53_dom"/>
</dbReference>
<feature type="active site" description="Charge relay system" evidence="15">
    <location>
        <position position="492"/>
    </location>
</feature>
<keyword evidence="5" id="KW-0964">Secreted</keyword>
<evidence type="ECO:0000256" key="1">
    <source>
        <dbReference type="ARBA" id="ARBA00001910"/>
    </source>
</evidence>
<keyword evidence="6 15" id="KW-0645">Protease</keyword>
<keyword evidence="11 15" id="KW-0106">Calcium</keyword>
<protein>
    <recommendedName>
        <fullName evidence="4">tripeptidyl-peptidase II</fullName>
        <ecNumber evidence="4">3.4.14.10</ecNumber>
    </recommendedName>
</protein>
<dbReference type="PANTHER" id="PTHR14218:SF15">
    <property type="entry name" value="TRIPEPTIDYL-PEPTIDASE 1"/>
    <property type="match status" value="1"/>
</dbReference>
<dbReference type="EC" id="3.4.14.10" evidence="4"/>
<feature type="binding site" evidence="15">
    <location>
        <position position="568"/>
    </location>
    <ligand>
        <name>Ca(2+)</name>
        <dbReference type="ChEBI" id="CHEBI:29108"/>
    </ligand>
</feature>
<evidence type="ECO:0000256" key="15">
    <source>
        <dbReference type="PROSITE-ProRule" id="PRU01032"/>
    </source>
</evidence>
<dbReference type="Gene3D" id="3.40.50.200">
    <property type="entry name" value="Peptidase S8/S53 domain"/>
    <property type="match status" value="1"/>
</dbReference>
<feature type="binding site" evidence="15">
    <location>
        <position position="534"/>
    </location>
    <ligand>
        <name>Ca(2+)</name>
        <dbReference type="ChEBI" id="CHEBI:29108"/>
    </ligand>
</feature>
<evidence type="ECO:0000256" key="10">
    <source>
        <dbReference type="ARBA" id="ARBA00022825"/>
    </source>
</evidence>
<dbReference type="RefSeq" id="XP_008720227.1">
    <property type="nucleotide sequence ID" value="XM_008722005.1"/>
</dbReference>
<comment type="cofactor">
    <cofactor evidence="15">
        <name>Ca(2+)</name>
        <dbReference type="ChEBI" id="CHEBI:29108"/>
    </cofactor>
    <text evidence="15">Binds 1 Ca(2+) ion per subunit.</text>
</comment>
<evidence type="ECO:0000313" key="18">
    <source>
        <dbReference type="EMBL" id="ETN38058.1"/>
    </source>
</evidence>
<evidence type="ECO:0000256" key="6">
    <source>
        <dbReference type="ARBA" id="ARBA00022670"/>
    </source>
</evidence>
<name>W2RQR7_CYPE1</name>
<dbReference type="STRING" id="1220924.W2RQR7"/>
<dbReference type="InterPro" id="IPR023828">
    <property type="entry name" value="Peptidase_S8_Ser-AS"/>
</dbReference>
<evidence type="ECO:0000256" key="3">
    <source>
        <dbReference type="ARBA" id="ARBA00004239"/>
    </source>
</evidence>
<comment type="function">
    <text evidence="2">Secreted tripeptidyl-peptidase which degrades proteins at acidic pHs and is involved in virulence.</text>
</comment>
<dbReference type="SUPFAM" id="SSF54897">
    <property type="entry name" value="Protease propeptides/inhibitors"/>
    <property type="match status" value="1"/>
</dbReference>
<evidence type="ECO:0000256" key="11">
    <source>
        <dbReference type="ARBA" id="ARBA00022837"/>
    </source>
</evidence>